<protein>
    <submittedName>
        <fullName evidence="2">Uncharacterized protein</fullName>
    </submittedName>
</protein>
<evidence type="ECO:0000313" key="2">
    <source>
        <dbReference type="EMBL" id="APM39520.1"/>
    </source>
</evidence>
<accession>A0A1L5F9L8</accession>
<keyword evidence="1" id="KW-1133">Transmembrane helix</keyword>
<keyword evidence="1" id="KW-0812">Transmembrane</keyword>
<evidence type="ECO:0000256" key="1">
    <source>
        <dbReference type="SAM" id="Phobius"/>
    </source>
</evidence>
<dbReference type="AlphaFoldDB" id="A0A1L5F9L8"/>
<dbReference type="EMBL" id="CP018335">
    <property type="protein sequence ID" value="APM39520.1"/>
    <property type="molecule type" value="Genomic_DNA"/>
</dbReference>
<evidence type="ECO:0000313" key="3">
    <source>
        <dbReference type="Proteomes" id="UP000184604"/>
    </source>
</evidence>
<organism evidence="2 3">
    <name type="scientific">Clostridium kluyveri</name>
    <dbReference type="NCBI Taxonomy" id="1534"/>
    <lineage>
        <taxon>Bacteria</taxon>
        <taxon>Bacillati</taxon>
        <taxon>Bacillota</taxon>
        <taxon>Clostridia</taxon>
        <taxon>Eubacteriales</taxon>
        <taxon>Clostridiaceae</taxon>
        <taxon>Clostridium</taxon>
    </lineage>
</organism>
<reference evidence="2 3" key="1">
    <citation type="submission" date="2016-12" db="EMBL/GenBank/DDBJ databases">
        <title>Complete genome sequence of Clostridium kluyveri JZZ isolated from the pit mud of a Chinese flavor liquor-making factory.</title>
        <authorList>
            <person name="Wang Y."/>
        </authorList>
    </citation>
    <scope>NUCLEOTIDE SEQUENCE [LARGE SCALE GENOMIC DNA]</scope>
    <source>
        <strain evidence="2 3">JZZ</strain>
    </source>
</reference>
<keyword evidence="1" id="KW-0472">Membrane</keyword>
<proteinExistence type="predicted"/>
<feature type="transmembrane region" description="Helical" evidence="1">
    <location>
        <begin position="6"/>
        <end position="25"/>
    </location>
</feature>
<dbReference type="Proteomes" id="UP000184604">
    <property type="component" value="Chromosome"/>
</dbReference>
<dbReference type="RefSeq" id="WP_073539141.1">
    <property type="nucleotide sequence ID" value="NZ_CP018335.1"/>
</dbReference>
<sequence length="68" mass="8108">MERKKGIWIFTIAALIFIIIGYLIIKSWTTTNYGKLHIRIAIMLKIKEYINPNSINDQVILRFRWSLL</sequence>
<gene>
    <name evidence="2" type="ORF">BS101_12595</name>
</gene>
<name>A0A1L5F9L8_CLOKL</name>